<proteinExistence type="predicted"/>
<dbReference type="InterPro" id="IPR046804">
    <property type="entry name" value="DNA-PKcs_N"/>
</dbReference>
<dbReference type="Proteomes" id="UP001497497">
    <property type="component" value="Unassembled WGS sequence"/>
</dbReference>
<feature type="non-terminal residue" evidence="2">
    <location>
        <position position="68"/>
    </location>
</feature>
<dbReference type="EMBL" id="CAXITT010000528">
    <property type="protein sequence ID" value="CAL1543152.1"/>
    <property type="molecule type" value="Genomic_DNA"/>
</dbReference>
<sequence>MKLLSLHAGQFRQFLMDEYKPMYEKLKKWSRHSNKDVLHLGVAALEAFTKEICEALVEKAKEGQKEGA</sequence>
<dbReference type="AlphaFoldDB" id="A0AAV2IE51"/>
<protein>
    <recommendedName>
        <fullName evidence="1">DNA-PKcs N-terminal domain-containing protein</fullName>
    </recommendedName>
</protein>
<comment type="caution">
    <text evidence="2">The sequence shown here is derived from an EMBL/GenBank/DDBJ whole genome shotgun (WGS) entry which is preliminary data.</text>
</comment>
<reference evidence="2 3" key="1">
    <citation type="submission" date="2024-04" db="EMBL/GenBank/DDBJ databases">
        <authorList>
            <consortium name="Genoscope - CEA"/>
            <person name="William W."/>
        </authorList>
    </citation>
    <scope>NUCLEOTIDE SEQUENCE [LARGE SCALE GENOMIC DNA]</scope>
</reference>
<evidence type="ECO:0000259" key="1">
    <source>
        <dbReference type="Pfam" id="PF20500"/>
    </source>
</evidence>
<accession>A0AAV2IE51</accession>
<evidence type="ECO:0000313" key="3">
    <source>
        <dbReference type="Proteomes" id="UP001497497"/>
    </source>
</evidence>
<keyword evidence="3" id="KW-1185">Reference proteome</keyword>
<gene>
    <name evidence="2" type="ORF">GSLYS_00016686001</name>
</gene>
<evidence type="ECO:0000313" key="2">
    <source>
        <dbReference type="EMBL" id="CAL1543152.1"/>
    </source>
</evidence>
<organism evidence="2 3">
    <name type="scientific">Lymnaea stagnalis</name>
    <name type="common">Great pond snail</name>
    <name type="synonym">Helix stagnalis</name>
    <dbReference type="NCBI Taxonomy" id="6523"/>
    <lineage>
        <taxon>Eukaryota</taxon>
        <taxon>Metazoa</taxon>
        <taxon>Spiralia</taxon>
        <taxon>Lophotrochozoa</taxon>
        <taxon>Mollusca</taxon>
        <taxon>Gastropoda</taxon>
        <taxon>Heterobranchia</taxon>
        <taxon>Euthyneura</taxon>
        <taxon>Panpulmonata</taxon>
        <taxon>Hygrophila</taxon>
        <taxon>Lymnaeoidea</taxon>
        <taxon>Lymnaeidae</taxon>
        <taxon>Lymnaea</taxon>
    </lineage>
</organism>
<dbReference type="Pfam" id="PF20500">
    <property type="entry name" value="DNA-PKcs_N"/>
    <property type="match status" value="1"/>
</dbReference>
<name>A0AAV2IE51_LYMST</name>
<feature type="domain" description="DNA-PKcs N-terminal" evidence="1">
    <location>
        <begin position="1"/>
        <end position="65"/>
    </location>
</feature>